<dbReference type="SUPFAM" id="SSF52972">
    <property type="entry name" value="ITPase-like"/>
    <property type="match status" value="1"/>
</dbReference>
<evidence type="ECO:0000313" key="4">
    <source>
        <dbReference type="EMBL" id="AKI96541.1"/>
    </source>
</evidence>
<dbReference type="InterPro" id="IPR029001">
    <property type="entry name" value="ITPase-like_fam"/>
</dbReference>
<dbReference type="EC" id="3.6.1.9" evidence="3"/>
<dbReference type="EMBL" id="CP011232">
    <property type="protein sequence ID" value="AKI96541.1"/>
    <property type="molecule type" value="Genomic_DNA"/>
</dbReference>
<dbReference type="CDD" id="cd00555">
    <property type="entry name" value="Maf"/>
    <property type="match status" value="1"/>
</dbReference>
<comment type="catalytic activity">
    <reaction evidence="3">
        <text>UTP + H2O = UMP + diphosphate + H(+)</text>
        <dbReference type="Rhea" id="RHEA:29395"/>
        <dbReference type="ChEBI" id="CHEBI:15377"/>
        <dbReference type="ChEBI" id="CHEBI:15378"/>
        <dbReference type="ChEBI" id="CHEBI:33019"/>
        <dbReference type="ChEBI" id="CHEBI:46398"/>
        <dbReference type="ChEBI" id="CHEBI:57865"/>
        <dbReference type="EC" id="3.6.1.9"/>
    </reaction>
</comment>
<dbReference type="KEGG" id="kpf:IX53_00430"/>
<dbReference type="InterPro" id="IPR003697">
    <property type="entry name" value="Maf-like"/>
</dbReference>
<keyword evidence="2 3" id="KW-0378">Hydrolase</keyword>
<organism evidence="4 5">
    <name type="scientific">Kosmotoga pacifica</name>
    <dbReference type="NCBI Taxonomy" id="1330330"/>
    <lineage>
        <taxon>Bacteria</taxon>
        <taxon>Thermotogati</taxon>
        <taxon>Thermotogota</taxon>
        <taxon>Thermotogae</taxon>
        <taxon>Kosmotogales</taxon>
        <taxon>Kosmotogaceae</taxon>
        <taxon>Kosmotoga</taxon>
    </lineage>
</organism>
<keyword evidence="5" id="KW-1185">Reference proteome</keyword>
<dbReference type="GO" id="GO:0005737">
    <property type="term" value="C:cytoplasm"/>
    <property type="evidence" value="ECO:0007669"/>
    <property type="project" value="UniProtKB-SubCell"/>
</dbReference>
<dbReference type="PIRSF" id="PIRSF006305">
    <property type="entry name" value="Maf"/>
    <property type="match status" value="1"/>
</dbReference>
<comment type="catalytic activity">
    <reaction evidence="3">
        <text>dTTP + H2O = dTMP + diphosphate + H(+)</text>
        <dbReference type="Rhea" id="RHEA:28534"/>
        <dbReference type="ChEBI" id="CHEBI:15377"/>
        <dbReference type="ChEBI" id="CHEBI:15378"/>
        <dbReference type="ChEBI" id="CHEBI:33019"/>
        <dbReference type="ChEBI" id="CHEBI:37568"/>
        <dbReference type="ChEBI" id="CHEBI:63528"/>
        <dbReference type="EC" id="3.6.1.9"/>
    </reaction>
</comment>
<comment type="cofactor">
    <cofactor evidence="1 3">
        <name>a divalent metal cation</name>
        <dbReference type="ChEBI" id="CHEBI:60240"/>
    </cofactor>
</comment>
<protein>
    <recommendedName>
        <fullName evidence="3">dTTP/UTP pyrophosphatase</fullName>
        <shortName evidence="3">dTTPase/UTPase</shortName>
        <ecNumber evidence="3">3.6.1.9</ecNumber>
    </recommendedName>
    <alternativeName>
        <fullName evidence="3">Nucleoside triphosphate pyrophosphatase</fullName>
    </alternativeName>
    <alternativeName>
        <fullName evidence="3">Nucleotide pyrophosphatase</fullName>
        <shortName evidence="3">Nucleotide PPase</shortName>
    </alternativeName>
</protein>
<evidence type="ECO:0000256" key="1">
    <source>
        <dbReference type="ARBA" id="ARBA00001968"/>
    </source>
</evidence>
<evidence type="ECO:0000256" key="2">
    <source>
        <dbReference type="ARBA" id="ARBA00022801"/>
    </source>
</evidence>
<keyword evidence="3" id="KW-0546">Nucleotide metabolism</keyword>
<dbReference type="GO" id="GO:0036218">
    <property type="term" value="F:dTTP diphosphatase activity"/>
    <property type="evidence" value="ECO:0007669"/>
    <property type="project" value="RHEA"/>
</dbReference>
<dbReference type="HAMAP" id="MF_00528">
    <property type="entry name" value="Maf"/>
    <property type="match status" value="1"/>
</dbReference>
<dbReference type="AlphaFoldDB" id="A0A0G2Z8Z3"/>
<feature type="site" description="Important for substrate specificity" evidence="3">
    <location>
        <position position="11"/>
    </location>
</feature>
<comment type="caution">
    <text evidence="3">Lacks conserved residue(s) required for the propagation of feature annotation.</text>
</comment>
<dbReference type="Proteomes" id="UP000035159">
    <property type="component" value="Chromosome"/>
</dbReference>
<evidence type="ECO:0000256" key="3">
    <source>
        <dbReference type="HAMAP-Rule" id="MF_00528"/>
    </source>
</evidence>
<feature type="active site" description="Proton acceptor" evidence="3">
    <location>
        <position position="71"/>
    </location>
</feature>
<comment type="similarity">
    <text evidence="3">Belongs to the Maf family. YhdE subfamily.</text>
</comment>
<dbReference type="GO" id="GO:0009117">
    <property type="term" value="P:nucleotide metabolic process"/>
    <property type="evidence" value="ECO:0007669"/>
    <property type="project" value="UniProtKB-KW"/>
</dbReference>
<evidence type="ECO:0000313" key="5">
    <source>
        <dbReference type="Proteomes" id="UP000035159"/>
    </source>
</evidence>
<dbReference type="GO" id="GO:0036221">
    <property type="term" value="F:UTP diphosphatase activity"/>
    <property type="evidence" value="ECO:0007669"/>
    <property type="project" value="RHEA"/>
</dbReference>
<sequence length="190" mass="21372">MEIILASTSPRRRELIKLFGVPFSVIPPNDVDEDLSPISLTEDLKKVATKKAKSVLSKITKIDEKVIIGADTVVVLKGEILLKPKDTYEAYRHLKRLSGVLHEVYTGVGIVTKNEEFSFVEITKVKFRELDDVTIHKYIATGIPMDKAGAYGIQDYGALFVESIIGDFYNVMGLPIGRIWQELRDRGYEL</sequence>
<dbReference type="STRING" id="1330330.IX53_00430"/>
<dbReference type="PANTHER" id="PTHR43213">
    <property type="entry name" value="BIFUNCTIONAL DTTP/UTP PYROPHOSPHATASE/METHYLTRANSFERASE PROTEIN-RELATED"/>
    <property type="match status" value="1"/>
</dbReference>
<feature type="site" description="Important for substrate specificity" evidence="3">
    <location>
        <position position="154"/>
    </location>
</feature>
<keyword evidence="3" id="KW-0963">Cytoplasm</keyword>
<dbReference type="RefSeq" id="WP_047753676.1">
    <property type="nucleotide sequence ID" value="NZ_CAJUHA010000002.1"/>
</dbReference>
<comment type="subcellular location">
    <subcellularLocation>
        <location evidence="3">Cytoplasm</location>
    </subcellularLocation>
</comment>
<name>A0A0G2Z8Z3_9BACT</name>
<dbReference type="PANTHER" id="PTHR43213:SF5">
    <property type="entry name" value="BIFUNCTIONAL DTTP_UTP PYROPHOSPHATASE_METHYLTRANSFERASE PROTEIN-RELATED"/>
    <property type="match status" value="1"/>
</dbReference>
<dbReference type="NCBIfam" id="TIGR00172">
    <property type="entry name" value="maf"/>
    <property type="match status" value="1"/>
</dbReference>
<dbReference type="PATRIC" id="fig|1330330.3.peg.83"/>
<feature type="site" description="Important for substrate specificity" evidence="3">
    <location>
        <position position="72"/>
    </location>
</feature>
<gene>
    <name evidence="4" type="ORF">IX53_00430</name>
</gene>
<reference evidence="4 5" key="1">
    <citation type="submission" date="2015-04" db="EMBL/GenBank/DDBJ databases">
        <title>Complete Genome Sequence of Kosmotoga pacifica SLHLJ1.</title>
        <authorList>
            <person name="Jiang L.J."/>
            <person name="Shao Z.Z."/>
            <person name="Jebbar M."/>
        </authorList>
    </citation>
    <scope>NUCLEOTIDE SEQUENCE [LARGE SCALE GENOMIC DNA]</scope>
    <source>
        <strain evidence="4 5">SLHLJ1</strain>
    </source>
</reference>
<dbReference type="OrthoDB" id="9807767at2"/>
<dbReference type="Pfam" id="PF02545">
    <property type="entry name" value="Maf"/>
    <property type="match status" value="1"/>
</dbReference>
<proteinExistence type="inferred from homology"/>
<accession>A0A0G2Z8Z3</accession>
<dbReference type="Gene3D" id="3.90.950.10">
    <property type="match status" value="1"/>
</dbReference>
<comment type="function">
    <text evidence="3">Nucleoside triphosphate pyrophosphatase that hydrolyzes dTTP and UTP. May have a dual role in cell division arrest and in preventing the incorporation of modified nucleotides into cellular nucleic acids.</text>
</comment>